<organism evidence="2 3">
    <name type="scientific">Diploptera punctata</name>
    <name type="common">Pacific beetle cockroach</name>
    <dbReference type="NCBI Taxonomy" id="6984"/>
    <lineage>
        <taxon>Eukaryota</taxon>
        <taxon>Metazoa</taxon>
        <taxon>Ecdysozoa</taxon>
        <taxon>Arthropoda</taxon>
        <taxon>Hexapoda</taxon>
        <taxon>Insecta</taxon>
        <taxon>Pterygota</taxon>
        <taxon>Neoptera</taxon>
        <taxon>Polyneoptera</taxon>
        <taxon>Dictyoptera</taxon>
        <taxon>Blattodea</taxon>
        <taxon>Blaberoidea</taxon>
        <taxon>Blaberidae</taxon>
        <taxon>Diplopterinae</taxon>
        <taxon>Diploptera</taxon>
    </lineage>
</organism>
<comment type="caution">
    <text evidence="2">The sequence shown here is derived from an EMBL/GenBank/DDBJ whole genome shotgun (WGS) entry which is preliminary data.</text>
</comment>
<dbReference type="AlphaFoldDB" id="A0AAD8E0V9"/>
<accession>A0AAD8E0V9</accession>
<feature type="region of interest" description="Disordered" evidence="1">
    <location>
        <begin position="26"/>
        <end position="52"/>
    </location>
</feature>
<feature type="non-terminal residue" evidence="2">
    <location>
        <position position="126"/>
    </location>
</feature>
<dbReference type="Proteomes" id="UP001233999">
    <property type="component" value="Unassembled WGS sequence"/>
</dbReference>
<protein>
    <submittedName>
        <fullName evidence="2">Uncharacterized protein</fullName>
    </submittedName>
</protein>
<evidence type="ECO:0000313" key="3">
    <source>
        <dbReference type="Proteomes" id="UP001233999"/>
    </source>
</evidence>
<evidence type="ECO:0000313" key="2">
    <source>
        <dbReference type="EMBL" id="KAJ9573508.1"/>
    </source>
</evidence>
<evidence type="ECO:0000256" key="1">
    <source>
        <dbReference type="SAM" id="MobiDB-lite"/>
    </source>
</evidence>
<sequence>ILNTPEVFRRNLKKIGILQWKKGGRRGENIPQHFPRLQREKQEQYQDPPVGEEAKTSYNIFPDSLGNNLKISCELVTAPNAFTIIRIFNSESVYYRFISDITIIRSCNNLNLYEHVFSNVSNPWPP</sequence>
<gene>
    <name evidence="2" type="ORF">L9F63_009072</name>
</gene>
<proteinExistence type="predicted"/>
<name>A0AAD8E0V9_DIPPU</name>
<reference evidence="2" key="1">
    <citation type="journal article" date="2023" name="IScience">
        <title>Live-bearing cockroach genome reveals convergent evolutionary mechanisms linked to viviparity in insects and beyond.</title>
        <authorList>
            <person name="Fouks B."/>
            <person name="Harrison M.C."/>
            <person name="Mikhailova A.A."/>
            <person name="Marchal E."/>
            <person name="English S."/>
            <person name="Carruthers M."/>
            <person name="Jennings E.C."/>
            <person name="Chiamaka E.L."/>
            <person name="Frigard R.A."/>
            <person name="Pippel M."/>
            <person name="Attardo G.M."/>
            <person name="Benoit J.B."/>
            <person name="Bornberg-Bauer E."/>
            <person name="Tobe S.S."/>
        </authorList>
    </citation>
    <scope>NUCLEOTIDE SEQUENCE</scope>
    <source>
        <strain evidence="2">Stay&amp;Tobe</strain>
    </source>
</reference>
<feature type="non-terminal residue" evidence="2">
    <location>
        <position position="1"/>
    </location>
</feature>
<keyword evidence="3" id="KW-1185">Reference proteome</keyword>
<dbReference type="EMBL" id="JASPKZ010010696">
    <property type="protein sequence ID" value="KAJ9573508.1"/>
    <property type="molecule type" value="Genomic_DNA"/>
</dbReference>
<reference evidence="2" key="2">
    <citation type="submission" date="2023-05" db="EMBL/GenBank/DDBJ databases">
        <authorList>
            <person name="Fouks B."/>
        </authorList>
    </citation>
    <scope>NUCLEOTIDE SEQUENCE</scope>
    <source>
        <strain evidence="2">Stay&amp;Tobe</strain>
        <tissue evidence="2">Testes</tissue>
    </source>
</reference>